<name>A0A8H7DCS5_9AGAR</name>
<accession>A0A8H7DCS5</accession>
<feature type="compositionally biased region" description="Basic residues" evidence="1">
    <location>
        <begin position="189"/>
        <end position="200"/>
    </location>
</feature>
<comment type="caution">
    <text evidence="2">The sequence shown here is derived from an EMBL/GenBank/DDBJ whole genome shotgun (WGS) entry which is preliminary data.</text>
</comment>
<keyword evidence="3" id="KW-1185">Reference proteome</keyword>
<feature type="region of interest" description="Disordered" evidence="1">
    <location>
        <begin position="354"/>
        <end position="418"/>
    </location>
</feature>
<dbReference type="AlphaFoldDB" id="A0A8H7DCS5"/>
<reference evidence="2" key="1">
    <citation type="submission" date="2020-05" db="EMBL/GenBank/DDBJ databases">
        <title>Mycena genomes resolve the evolution of fungal bioluminescence.</title>
        <authorList>
            <person name="Tsai I.J."/>
        </authorList>
    </citation>
    <scope>NUCLEOTIDE SEQUENCE</scope>
    <source>
        <strain evidence="2">160909Yilan</strain>
    </source>
</reference>
<evidence type="ECO:0000313" key="2">
    <source>
        <dbReference type="EMBL" id="KAF7366851.1"/>
    </source>
</evidence>
<organism evidence="2 3">
    <name type="scientific">Mycena sanguinolenta</name>
    <dbReference type="NCBI Taxonomy" id="230812"/>
    <lineage>
        <taxon>Eukaryota</taxon>
        <taxon>Fungi</taxon>
        <taxon>Dikarya</taxon>
        <taxon>Basidiomycota</taxon>
        <taxon>Agaricomycotina</taxon>
        <taxon>Agaricomycetes</taxon>
        <taxon>Agaricomycetidae</taxon>
        <taxon>Agaricales</taxon>
        <taxon>Marasmiineae</taxon>
        <taxon>Mycenaceae</taxon>
        <taxon>Mycena</taxon>
    </lineage>
</organism>
<evidence type="ECO:0000313" key="3">
    <source>
        <dbReference type="Proteomes" id="UP000623467"/>
    </source>
</evidence>
<evidence type="ECO:0000256" key="1">
    <source>
        <dbReference type="SAM" id="MobiDB-lite"/>
    </source>
</evidence>
<gene>
    <name evidence="2" type="ORF">MSAN_00943700</name>
</gene>
<dbReference type="OrthoDB" id="3257768at2759"/>
<dbReference type="Proteomes" id="UP000623467">
    <property type="component" value="Unassembled WGS sequence"/>
</dbReference>
<feature type="compositionally biased region" description="Acidic residues" evidence="1">
    <location>
        <begin position="399"/>
        <end position="411"/>
    </location>
</feature>
<feature type="region of interest" description="Disordered" evidence="1">
    <location>
        <begin position="181"/>
        <end position="202"/>
    </location>
</feature>
<dbReference type="EMBL" id="JACAZH010000006">
    <property type="protein sequence ID" value="KAF7366851.1"/>
    <property type="molecule type" value="Genomic_DNA"/>
</dbReference>
<protein>
    <submittedName>
        <fullName evidence="2">CxC2 domain-containing protein</fullName>
    </submittedName>
</protein>
<proteinExistence type="predicted"/>
<sequence>MTGYLMLGLEIEGQQHQLSADIASNKSPTTKDLTDFVTRRTRISRALQCLATHPDPVDPPEAERAPLFLPSSLLPAKRTPPAGIIGLGEAEARLRDAQCSESLDLIRHGLTVKKRLQTYKSLNSRRQHQNTRARSLVDTQQRKVDLAAGTYRRARTARLALIDIAGPSGWQKLEKADLRLPEDEEEAKRRKQRAMKGKQKKAAELNENGEVRGVPGMGEKTRLISWIWLMVGRGDGVLGEEVHTAVKVEWCKAYARVKRWREEFLLLQEEMVRCLHTLEWQAKLWDQRANPAHYTGKVAYAPTHLVGAMAFAARQAALRRKLAIRFRRLWWHLSDRIAGPGVPALSASSGIEDQDIEADSSSDGGGGDGADDLNVVAGEEDGKDDEVAHADGTMIPCPDDPEEATDSEEEEGRPVSREAVAERMAEMDELLAIQSASTTQYDGI</sequence>